<feature type="transmembrane region" description="Helical" evidence="7">
    <location>
        <begin position="159"/>
        <end position="178"/>
    </location>
</feature>
<dbReference type="PANTHER" id="PTHR10165:SF84">
    <property type="entry name" value="PHOSPHATIDIC ACID PHOSPHATASE BETA"/>
    <property type="match status" value="1"/>
</dbReference>
<evidence type="ECO:0000313" key="9">
    <source>
        <dbReference type="EMBL" id="KAF2010815.1"/>
    </source>
</evidence>
<keyword evidence="3 7" id="KW-0812">Transmembrane</keyword>
<gene>
    <name evidence="9" type="ORF">BU24DRAFT_466586</name>
</gene>
<dbReference type="GO" id="GO:0016020">
    <property type="term" value="C:membrane"/>
    <property type="evidence" value="ECO:0007669"/>
    <property type="project" value="UniProtKB-SubCell"/>
</dbReference>
<feature type="transmembrane region" description="Helical" evidence="7">
    <location>
        <begin position="279"/>
        <end position="298"/>
    </location>
</feature>
<feature type="transmembrane region" description="Helical" evidence="7">
    <location>
        <begin position="218"/>
        <end position="236"/>
    </location>
</feature>
<dbReference type="GO" id="GO:0046839">
    <property type="term" value="P:phospholipid dephosphorylation"/>
    <property type="evidence" value="ECO:0007669"/>
    <property type="project" value="TreeGrafter"/>
</dbReference>
<evidence type="ECO:0000256" key="3">
    <source>
        <dbReference type="ARBA" id="ARBA00022692"/>
    </source>
</evidence>
<comment type="similarity">
    <text evidence="2">Belongs to the PA-phosphatase related phosphoesterase family.</text>
</comment>
<organism evidence="9 10">
    <name type="scientific">Aaosphaeria arxii CBS 175.79</name>
    <dbReference type="NCBI Taxonomy" id="1450172"/>
    <lineage>
        <taxon>Eukaryota</taxon>
        <taxon>Fungi</taxon>
        <taxon>Dikarya</taxon>
        <taxon>Ascomycota</taxon>
        <taxon>Pezizomycotina</taxon>
        <taxon>Dothideomycetes</taxon>
        <taxon>Pleosporomycetidae</taxon>
        <taxon>Pleosporales</taxon>
        <taxon>Pleosporales incertae sedis</taxon>
        <taxon>Aaosphaeria</taxon>
    </lineage>
</organism>
<evidence type="ECO:0000256" key="1">
    <source>
        <dbReference type="ARBA" id="ARBA00004141"/>
    </source>
</evidence>
<evidence type="ECO:0000256" key="5">
    <source>
        <dbReference type="ARBA" id="ARBA00023136"/>
    </source>
</evidence>
<dbReference type="GO" id="GO:0006644">
    <property type="term" value="P:phospholipid metabolic process"/>
    <property type="evidence" value="ECO:0007669"/>
    <property type="project" value="InterPro"/>
</dbReference>
<dbReference type="Gene3D" id="1.20.144.10">
    <property type="entry name" value="Phosphatidic acid phosphatase type 2/haloperoxidase"/>
    <property type="match status" value="1"/>
</dbReference>
<dbReference type="AlphaFoldDB" id="A0A6A5XCI0"/>
<evidence type="ECO:0000259" key="8">
    <source>
        <dbReference type="SMART" id="SM00014"/>
    </source>
</evidence>
<feature type="transmembrane region" description="Helical" evidence="7">
    <location>
        <begin position="122"/>
        <end position="147"/>
    </location>
</feature>
<feature type="transmembrane region" description="Helical" evidence="7">
    <location>
        <begin position="248"/>
        <end position="267"/>
    </location>
</feature>
<dbReference type="GeneID" id="54289775"/>
<reference evidence="9" key="1">
    <citation type="journal article" date="2020" name="Stud. Mycol.">
        <title>101 Dothideomycetes genomes: a test case for predicting lifestyles and emergence of pathogens.</title>
        <authorList>
            <person name="Haridas S."/>
            <person name="Albert R."/>
            <person name="Binder M."/>
            <person name="Bloem J."/>
            <person name="Labutti K."/>
            <person name="Salamov A."/>
            <person name="Andreopoulos B."/>
            <person name="Baker S."/>
            <person name="Barry K."/>
            <person name="Bills G."/>
            <person name="Bluhm B."/>
            <person name="Cannon C."/>
            <person name="Castanera R."/>
            <person name="Culley D."/>
            <person name="Daum C."/>
            <person name="Ezra D."/>
            <person name="Gonzalez J."/>
            <person name="Henrissat B."/>
            <person name="Kuo A."/>
            <person name="Liang C."/>
            <person name="Lipzen A."/>
            <person name="Lutzoni F."/>
            <person name="Magnuson J."/>
            <person name="Mondo S."/>
            <person name="Nolan M."/>
            <person name="Ohm R."/>
            <person name="Pangilinan J."/>
            <person name="Park H.-J."/>
            <person name="Ramirez L."/>
            <person name="Alfaro M."/>
            <person name="Sun H."/>
            <person name="Tritt A."/>
            <person name="Yoshinaga Y."/>
            <person name="Zwiers L.-H."/>
            <person name="Turgeon B."/>
            <person name="Goodwin S."/>
            <person name="Spatafora J."/>
            <person name="Crous P."/>
            <person name="Grigoriev I."/>
        </authorList>
    </citation>
    <scope>NUCLEOTIDE SEQUENCE</scope>
    <source>
        <strain evidence="9">CBS 175.79</strain>
    </source>
</reference>
<dbReference type="SUPFAM" id="SSF48317">
    <property type="entry name" value="Acid phosphatase/Vanadium-dependent haloperoxidase"/>
    <property type="match status" value="1"/>
</dbReference>
<dbReference type="CDD" id="cd03390">
    <property type="entry name" value="PAP2_containing_1_like"/>
    <property type="match status" value="1"/>
</dbReference>
<dbReference type="InterPro" id="IPR043216">
    <property type="entry name" value="PAP-like"/>
</dbReference>
<dbReference type="GO" id="GO:0008195">
    <property type="term" value="F:phosphatidate phosphatase activity"/>
    <property type="evidence" value="ECO:0007669"/>
    <property type="project" value="TreeGrafter"/>
</dbReference>
<dbReference type="Pfam" id="PF01569">
    <property type="entry name" value="PAP2"/>
    <property type="match status" value="1"/>
</dbReference>
<feature type="region of interest" description="Disordered" evidence="6">
    <location>
        <begin position="27"/>
        <end position="53"/>
    </location>
</feature>
<protein>
    <submittedName>
        <fullName evidence="9">PAP2-domain-containing protein</fullName>
    </submittedName>
</protein>
<feature type="transmembrane region" description="Helical" evidence="7">
    <location>
        <begin position="81"/>
        <end position="102"/>
    </location>
</feature>
<feature type="domain" description="Phosphatidic acid phosphatase type 2/haloperoxidase" evidence="8">
    <location>
        <begin position="158"/>
        <end position="294"/>
    </location>
</feature>
<dbReference type="InterPro" id="IPR000326">
    <property type="entry name" value="PAP2/HPO"/>
</dbReference>
<keyword evidence="4 7" id="KW-1133">Transmembrane helix</keyword>
<name>A0A6A5XCI0_9PLEO</name>
<dbReference type="Proteomes" id="UP000799778">
    <property type="component" value="Unassembled WGS sequence"/>
</dbReference>
<dbReference type="EMBL" id="ML978075">
    <property type="protein sequence ID" value="KAF2010815.1"/>
    <property type="molecule type" value="Genomic_DNA"/>
</dbReference>
<dbReference type="PANTHER" id="PTHR10165">
    <property type="entry name" value="LIPID PHOSPHATE PHOSPHATASE"/>
    <property type="match status" value="1"/>
</dbReference>
<comment type="subcellular location">
    <subcellularLocation>
        <location evidence="1">Membrane</location>
        <topology evidence="1">Multi-pass membrane protein</topology>
    </subcellularLocation>
</comment>
<evidence type="ECO:0000256" key="6">
    <source>
        <dbReference type="SAM" id="MobiDB-lite"/>
    </source>
</evidence>
<dbReference type="InterPro" id="IPR036938">
    <property type="entry name" value="PAP2/HPO_sf"/>
</dbReference>
<keyword evidence="5 7" id="KW-0472">Membrane</keyword>
<evidence type="ECO:0000256" key="2">
    <source>
        <dbReference type="ARBA" id="ARBA00008816"/>
    </source>
</evidence>
<sequence length="383" mass="42622">MPTSPTAPTPSRDAIIPISNLDARVPKTPKRITFRSATRTSSSHDHQSEKPPPSIRTLIQKLNFPDAPSIPAFVRSQWRNVLLLLLTGIIPLVIALRAAPLTPKYFRLDDPRYAYPRVDEFVPTWLSLVVSFLIPVVVIVPISLFLIGNFWDCNAAILGYTYALTTSTLTQSLIKLFIGGLRPNFYAICAPFPSTPSSPLEYHTSTQLSNALMSFPSGHSSAAAASFTFLALYLNAKFKIVADHPARYWQHLLLTAPLIVGALMALSKVADYWHHWHDVLAGYAIGTAFALLSYRQAYRGVFDYRLNHIPFVLLPVILDSDHPPSTATMTAVQIPEEEEGERKDAAPTPAQEVTMALRRDLTAIDFAGWRNMHSSPFFPEERT</sequence>
<dbReference type="RefSeq" id="XP_033379154.1">
    <property type="nucleotide sequence ID" value="XM_033532378.1"/>
</dbReference>
<dbReference type="OrthoDB" id="10030083at2759"/>
<evidence type="ECO:0000256" key="7">
    <source>
        <dbReference type="SAM" id="Phobius"/>
    </source>
</evidence>
<keyword evidence="10" id="KW-1185">Reference proteome</keyword>
<proteinExistence type="inferred from homology"/>
<dbReference type="SMART" id="SM00014">
    <property type="entry name" value="acidPPc"/>
    <property type="match status" value="1"/>
</dbReference>
<evidence type="ECO:0000256" key="4">
    <source>
        <dbReference type="ARBA" id="ARBA00022989"/>
    </source>
</evidence>
<evidence type="ECO:0000313" key="10">
    <source>
        <dbReference type="Proteomes" id="UP000799778"/>
    </source>
</evidence>
<accession>A0A6A5XCI0</accession>